<sequence>MLFQAVEKFFSNTGSTAERFDAAEKGHLRIAERAPSPDHPHREYFRIDTEVLVRYWPLECPSATSLDRLQKVNLSGSGVRFQVSVPLALKQPVGLEITLPGPEPVVLRCSGRVVRFEEDERGRRQAAVGFTVISPRDRERIIGYCFAEQRRILRQRVRVDG</sequence>
<gene>
    <name evidence="2" type="ORF">DESUT3_36650</name>
</gene>
<name>A0ABM8HUJ5_9BACT</name>
<protein>
    <recommendedName>
        <fullName evidence="1">PilZ domain-containing protein</fullName>
    </recommendedName>
</protein>
<organism evidence="2 3">
    <name type="scientific">Desulfuromonas versatilis</name>
    <dbReference type="NCBI Taxonomy" id="2802975"/>
    <lineage>
        <taxon>Bacteria</taxon>
        <taxon>Pseudomonadati</taxon>
        <taxon>Thermodesulfobacteriota</taxon>
        <taxon>Desulfuromonadia</taxon>
        <taxon>Desulfuromonadales</taxon>
        <taxon>Desulfuromonadaceae</taxon>
        <taxon>Desulfuromonas</taxon>
    </lineage>
</organism>
<feature type="domain" description="PilZ" evidence="1">
    <location>
        <begin position="66"/>
        <end position="147"/>
    </location>
</feature>
<dbReference type="InterPro" id="IPR009875">
    <property type="entry name" value="PilZ_domain"/>
</dbReference>
<proteinExistence type="predicted"/>
<accession>A0ABM8HUJ5</accession>
<dbReference type="EMBL" id="AP024355">
    <property type="protein sequence ID" value="BCR06596.1"/>
    <property type="molecule type" value="Genomic_DNA"/>
</dbReference>
<evidence type="ECO:0000259" key="1">
    <source>
        <dbReference type="Pfam" id="PF07238"/>
    </source>
</evidence>
<evidence type="ECO:0000313" key="2">
    <source>
        <dbReference type="EMBL" id="BCR06596.1"/>
    </source>
</evidence>
<reference evidence="2 3" key="1">
    <citation type="journal article" date="2016" name="C (Basel)">
        <title>Selective Growth of and Electricity Production by Marine Exoelectrogenic Bacteria in Self-Aggregated Hydrogel of Microbially Reduced Graphene Oxide.</title>
        <authorList>
            <person name="Yoshida N."/>
            <person name="Goto Y."/>
            <person name="Miyata Y."/>
        </authorList>
    </citation>
    <scope>NUCLEOTIDE SEQUENCE [LARGE SCALE GENOMIC DNA]</scope>
    <source>
        <strain evidence="2 3">NIT-T3</strain>
    </source>
</reference>
<dbReference type="Gene3D" id="2.40.10.220">
    <property type="entry name" value="predicted glycosyltransferase like domains"/>
    <property type="match status" value="1"/>
</dbReference>
<dbReference type="RefSeq" id="WP_221249977.1">
    <property type="nucleotide sequence ID" value="NZ_AP024355.1"/>
</dbReference>
<dbReference type="Proteomes" id="UP001319827">
    <property type="component" value="Chromosome"/>
</dbReference>
<evidence type="ECO:0000313" key="3">
    <source>
        <dbReference type="Proteomes" id="UP001319827"/>
    </source>
</evidence>
<keyword evidence="3" id="KW-1185">Reference proteome</keyword>
<reference evidence="2 3" key="2">
    <citation type="journal article" date="2021" name="Int. J. Syst. Evol. Microbiol.">
        <title>Isolation and Polyphasic Characterization of Desulfuromonas versatilis sp. Nov., an Electrogenic Bacteria Capable of Versatile Metabolism Isolated from a Graphene Oxide-Reducing Enrichment Culture.</title>
        <authorList>
            <person name="Xie L."/>
            <person name="Yoshida N."/>
            <person name="Ishii S."/>
            <person name="Meng L."/>
        </authorList>
    </citation>
    <scope>NUCLEOTIDE SEQUENCE [LARGE SCALE GENOMIC DNA]</scope>
    <source>
        <strain evidence="2 3">NIT-T3</strain>
    </source>
</reference>
<dbReference type="Pfam" id="PF07238">
    <property type="entry name" value="PilZ"/>
    <property type="match status" value="1"/>
</dbReference>